<dbReference type="RefSeq" id="XP_038790268.1">
    <property type="nucleotide sequence ID" value="XM_038926976.1"/>
</dbReference>
<feature type="region of interest" description="Disordered" evidence="19">
    <location>
        <begin position="480"/>
        <end position="502"/>
    </location>
</feature>
<dbReference type="InterPro" id="IPR018247">
    <property type="entry name" value="EF_Hand_1_Ca_BS"/>
</dbReference>
<dbReference type="InterPro" id="IPR017938">
    <property type="entry name" value="Riboflavin_synthase-like_b-brl"/>
</dbReference>
<dbReference type="SUPFAM" id="SSF52343">
    <property type="entry name" value="Ferredoxin reductase-like, C-terminal NADP-linked domain"/>
    <property type="match status" value="1"/>
</dbReference>
<dbReference type="GO" id="GO:0006952">
    <property type="term" value="P:defense response"/>
    <property type="evidence" value="ECO:0007669"/>
    <property type="project" value="TreeGrafter"/>
</dbReference>
<dbReference type="CDD" id="cd23796">
    <property type="entry name" value="UBCc_UBE2G2"/>
    <property type="match status" value="1"/>
</dbReference>
<keyword evidence="13" id="KW-0406">Ion transport</keyword>
<dbReference type="CDD" id="cd06186">
    <property type="entry name" value="NOX_Duox_like_FAD_NADP"/>
    <property type="match status" value="1"/>
</dbReference>
<dbReference type="Gene3D" id="3.10.110.10">
    <property type="entry name" value="Ubiquitin Conjugating Enzyme"/>
    <property type="match status" value="1"/>
</dbReference>
<evidence type="ECO:0000259" key="22">
    <source>
        <dbReference type="PROSITE" id="PS50222"/>
    </source>
</evidence>
<evidence type="ECO:0000256" key="2">
    <source>
        <dbReference type="ARBA" id="ARBA00004141"/>
    </source>
</evidence>
<feature type="transmembrane region" description="Helical" evidence="20">
    <location>
        <begin position="296"/>
        <end position="313"/>
    </location>
</feature>
<dbReference type="InterPro" id="IPR002048">
    <property type="entry name" value="EF_hand_dom"/>
</dbReference>
<comment type="caution">
    <text evidence="24">The sequence shown here is derived from an EMBL/GenBank/DDBJ whole genome shotgun (WGS) entry which is preliminary data.</text>
</comment>
<dbReference type="Gene3D" id="3.40.50.80">
    <property type="entry name" value="Nucleotide-binding domain of ferredoxin-NADP reductase (FNR) module"/>
    <property type="match status" value="1"/>
</dbReference>
<dbReference type="SUPFAM" id="SSF54495">
    <property type="entry name" value="UBC-like"/>
    <property type="match status" value="1"/>
</dbReference>
<dbReference type="GO" id="GO:0043020">
    <property type="term" value="C:NADPH oxidase complex"/>
    <property type="evidence" value="ECO:0007669"/>
    <property type="project" value="TreeGrafter"/>
</dbReference>
<evidence type="ECO:0000256" key="7">
    <source>
        <dbReference type="ARBA" id="ARBA00022786"/>
    </source>
</evidence>
<dbReference type="Pfam" id="PF00179">
    <property type="entry name" value="UQ_con"/>
    <property type="match status" value="1"/>
</dbReference>
<dbReference type="Proteomes" id="UP000596902">
    <property type="component" value="Unassembled WGS sequence"/>
</dbReference>
<dbReference type="FunFam" id="3.10.110.10:FF:000008">
    <property type="entry name" value="Ubiquitin-conjugating enzyme E2 G2"/>
    <property type="match status" value="1"/>
</dbReference>
<evidence type="ECO:0000313" key="24">
    <source>
        <dbReference type="EMBL" id="KAF7680278.1"/>
    </source>
</evidence>
<evidence type="ECO:0000256" key="17">
    <source>
        <dbReference type="ARBA" id="ARBA00077195"/>
    </source>
</evidence>
<evidence type="ECO:0000256" key="19">
    <source>
        <dbReference type="SAM" id="MobiDB-lite"/>
    </source>
</evidence>
<comment type="subcellular location">
    <subcellularLocation>
        <location evidence="2">Membrane</location>
        <topology evidence="2">Multi-pass membrane protein</topology>
    </subcellularLocation>
</comment>
<feature type="domain" description="UBC core" evidence="21">
    <location>
        <begin position="786"/>
        <end position="946"/>
    </location>
</feature>
<keyword evidence="11 20" id="KW-1133">Transmembrane helix</keyword>
<feature type="transmembrane region" description="Helical" evidence="20">
    <location>
        <begin position="266"/>
        <end position="284"/>
    </location>
</feature>
<reference evidence="24" key="1">
    <citation type="submission" date="2020-01" db="EMBL/GenBank/DDBJ databases">
        <authorList>
            <person name="Feng Z.H.Z."/>
        </authorList>
    </citation>
    <scope>NUCLEOTIDE SEQUENCE</scope>
    <source>
        <strain evidence="24">CBS107.38</strain>
    </source>
</reference>
<feature type="active site" description="Glycyl thioester intermediate" evidence="18">
    <location>
        <position position="871"/>
    </location>
</feature>
<keyword evidence="8" id="KW-0067">ATP-binding</keyword>
<dbReference type="PROSITE" id="PS00183">
    <property type="entry name" value="UBC_1"/>
    <property type="match status" value="1"/>
</dbReference>
<evidence type="ECO:0000256" key="5">
    <source>
        <dbReference type="ARBA" id="ARBA00022692"/>
    </source>
</evidence>
<dbReference type="GO" id="GO:0016175">
    <property type="term" value="F:superoxide-generating NAD(P)H oxidase activity"/>
    <property type="evidence" value="ECO:0007669"/>
    <property type="project" value="TreeGrafter"/>
</dbReference>
<evidence type="ECO:0000256" key="13">
    <source>
        <dbReference type="ARBA" id="ARBA00023065"/>
    </source>
</evidence>
<dbReference type="PANTHER" id="PTHR11972">
    <property type="entry name" value="NADPH OXIDASE"/>
    <property type="match status" value="1"/>
</dbReference>
<dbReference type="SMART" id="SM00212">
    <property type="entry name" value="UBCc"/>
    <property type="match status" value="1"/>
</dbReference>
<evidence type="ECO:0000256" key="3">
    <source>
        <dbReference type="ARBA" id="ARBA00012486"/>
    </source>
</evidence>
<dbReference type="InterPro" id="IPR000608">
    <property type="entry name" value="UBC"/>
</dbReference>
<name>A0A8H7BF51_9PLEO</name>
<feature type="transmembrane region" description="Helical" evidence="20">
    <location>
        <begin position="128"/>
        <end position="147"/>
    </location>
</feature>
<keyword evidence="5 20" id="KW-0812">Transmembrane</keyword>
<proteinExistence type="predicted"/>
<evidence type="ECO:0000256" key="10">
    <source>
        <dbReference type="ARBA" id="ARBA00022982"/>
    </source>
</evidence>
<dbReference type="GO" id="GO:0061631">
    <property type="term" value="F:ubiquitin conjugating enzyme activity"/>
    <property type="evidence" value="ECO:0007669"/>
    <property type="project" value="UniProtKB-EC"/>
</dbReference>
<dbReference type="PROSITE" id="PS51384">
    <property type="entry name" value="FAD_FR"/>
    <property type="match status" value="1"/>
</dbReference>
<keyword evidence="12" id="KW-0560">Oxidoreductase</keyword>
<evidence type="ECO:0000256" key="4">
    <source>
        <dbReference type="ARBA" id="ARBA00022679"/>
    </source>
</evidence>
<feature type="domain" description="FAD-binding FR-type" evidence="23">
    <location>
        <begin position="345"/>
        <end position="448"/>
    </location>
</feature>
<dbReference type="SFLD" id="SFLDG01169">
    <property type="entry name" value="NADPH_oxidase_subgroup_(NOX)"/>
    <property type="match status" value="1"/>
</dbReference>
<evidence type="ECO:0000256" key="15">
    <source>
        <dbReference type="ARBA" id="ARBA00030012"/>
    </source>
</evidence>
<protein>
    <recommendedName>
        <fullName evidence="3">E2 ubiquitin-conjugating enzyme</fullName>
        <ecNumber evidence="3">2.3.2.23</ecNumber>
    </recommendedName>
    <alternativeName>
        <fullName evidence="17">E2 ubiquitin-conjugating enzyme 7</fullName>
    </alternativeName>
    <alternativeName>
        <fullName evidence="16">Ubiquitin carrier protein</fullName>
    </alternativeName>
    <alternativeName>
        <fullName evidence="15">Ubiquitin-protein ligase</fullName>
    </alternativeName>
</protein>
<dbReference type="GO" id="GO:0036503">
    <property type="term" value="P:ERAD pathway"/>
    <property type="evidence" value="ECO:0007669"/>
    <property type="project" value="UniProtKB-ARBA"/>
</dbReference>
<dbReference type="GO" id="GO:0005524">
    <property type="term" value="F:ATP binding"/>
    <property type="evidence" value="ECO:0007669"/>
    <property type="project" value="UniProtKB-KW"/>
</dbReference>
<dbReference type="GO" id="GO:0006811">
    <property type="term" value="P:monoatomic ion transport"/>
    <property type="evidence" value="ECO:0007669"/>
    <property type="project" value="UniProtKB-KW"/>
</dbReference>
<keyword evidence="14 20" id="KW-0472">Membrane</keyword>
<feature type="domain" description="EF-hand" evidence="22">
    <location>
        <begin position="7"/>
        <end position="42"/>
    </location>
</feature>
<evidence type="ECO:0000256" key="14">
    <source>
        <dbReference type="ARBA" id="ARBA00023136"/>
    </source>
</evidence>
<keyword evidence="6" id="KW-0547">Nucleotide-binding</keyword>
<accession>A0A8H7BF51</accession>
<keyword evidence="7" id="KW-0833">Ubl conjugation pathway</keyword>
<organism evidence="24 25">
    <name type="scientific">Alternaria burnsii</name>
    <dbReference type="NCBI Taxonomy" id="1187904"/>
    <lineage>
        <taxon>Eukaryota</taxon>
        <taxon>Fungi</taxon>
        <taxon>Dikarya</taxon>
        <taxon>Ascomycota</taxon>
        <taxon>Pezizomycotina</taxon>
        <taxon>Dothideomycetes</taxon>
        <taxon>Pleosporomycetidae</taxon>
        <taxon>Pleosporales</taxon>
        <taxon>Pleosporineae</taxon>
        <taxon>Pleosporaceae</taxon>
        <taxon>Alternaria</taxon>
        <taxon>Alternaria sect. Alternaria</taxon>
    </lineage>
</organism>
<dbReference type="InterPro" id="IPR013112">
    <property type="entry name" value="FAD-bd_8"/>
</dbReference>
<keyword evidence="10" id="KW-0249">Electron transport</keyword>
<dbReference type="PROSITE" id="PS00018">
    <property type="entry name" value="EF_HAND_1"/>
    <property type="match status" value="1"/>
</dbReference>
<keyword evidence="13" id="KW-0813">Transport</keyword>
<dbReference type="AlphaFoldDB" id="A0A8H7BF51"/>
<evidence type="ECO:0000313" key="25">
    <source>
        <dbReference type="Proteomes" id="UP000596902"/>
    </source>
</evidence>
<dbReference type="GeneID" id="62200154"/>
<dbReference type="PROSITE" id="PS50222">
    <property type="entry name" value="EF_HAND_2"/>
    <property type="match status" value="1"/>
</dbReference>
<evidence type="ECO:0000256" key="9">
    <source>
        <dbReference type="ARBA" id="ARBA00022966"/>
    </source>
</evidence>
<sequence length="947" mass="108780">MASQQFLTDEEIKKFIDDLDHDKDGNVDYWELERKLDQVHKEIAPKAQPHNLHHGSRGDEARHEFLRNVIGTREDYINRETFTKTVKTWEIPSLEQDRKEAKDEDDYLKQVSLYRRARAYWAVKGPEIMFLALVLLLMIGFGVWQFVKYLTFDQYTPAFGWGAVLSKTCAGVLYPTFFFLILSMSRWLSTFLRRFYFISRFINWDLSQSFHIKMSIVALVFATLHAIGHLSGSFVFGSMASRQGAVANVIGQDAVPRSYTDYLQSLPGWTGLTSLGLFYLLALMSMPQIRKWSYEVFQLAHLLMFPIIGFMMAHGTAHLLQWPMFGYWLAFPTLMVLFERIWRLVLSFRPILADLELLDDETVAITAQVPKTRPWDYKAGQYVFVQVPQLSRFQWHPFTVSTCINNTMQVHIKADGDWTNSLRDLAKEGGRSTIKIGLDGPFGAPAQRFYDFEYSMVFGAGIGITPFSGVLTDLQHHELERVKSRDDSPESSDETPRERSPYSNHRRVDLHWMVRDKNNLLWFSDLLNEVFRHRTDSPDLDIRINTYVTQKRKQISQHVFRWLLEKHRTDDHPQSPITGLVNPTHFGRPDIRGIMEAHYDDMSKVLADRLNEKDGNKEDEIKIGVFFCGPPVIGQQIADQCSVLNARARNEDRKLEYRFMIELAGYGLYVLHDEFEGFQTGFQDGFIASTSWQKWSTCLGARPALPNADVSEPSLTARNAFTQPPTTPSFLVSASRPQRITLFTYYSTVPCFTTQTQHTKSPAPHAQSTAATFRAYPLPIHTMASSASKRLFKEYRMLSNDPPEGITAGPVSEDDMFIWEALIQGPEGTPFEGGVFPAELRFPKDYPLAPPKMKFVTEMWHPNVYPNGEVCISILHAPGEDPMHYEQASERWSPIQSVEKILISVMSMLAEPNDESPANVDAARMWREKREEYEKIVRTNVRKSLGL</sequence>
<dbReference type="Gene3D" id="2.40.30.10">
    <property type="entry name" value="Translation factors"/>
    <property type="match status" value="1"/>
</dbReference>
<dbReference type="Pfam" id="PF08030">
    <property type="entry name" value="NAD_binding_6"/>
    <property type="match status" value="1"/>
</dbReference>
<keyword evidence="25" id="KW-1185">Reference proteome</keyword>
<comment type="catalytic activity">
    <reaction evidence="1">
        <text>S-ubiquitinyl-[E1 ubiquitin-activating enzyme]-L-cysteine + [E2 ubiquitin-conjugating enzyme]-L-cysteine = [E1 ubiquitin-activating enzyme]-L-cysteine + S-ubiquitinyl-[E2 ubiquitin-conjugating enzyme]-L-cysteine.</text>
        <dbReference type="EC" id="2.3.2.23"/>
    </reaction>
</comment>
<evidence type="ECO:0000256" key="8">
    <source>
        <dbReference type="ARBA" id="ARBA00022840"/>
    </source>
</evidence>
<keyword evidence="4" id="KW-0808">Transferase</keyword>
<evidence type="ECO:0000256" key="11">
    <source>
        <dbReference type="ARBA" id="ARBA00022989"/>
    </source>
</evidence>
<reference evidence="24" key="2">
    <citation type="submission" date="2020-08" db="EMBL/GenBank/DDBJ databases">
        <title>Draft Genome Sequence of Cumin Blight Pathogen Alternaria burnsii.</title>
        <authorList>
            <person name="Feng Z."/>
        </authorList>
    </citation>
    <scope>NUCLEOTIDE SEQUENCE</scope>
    <source>
        <strain evidence="24">CBS107.38</strain>
    </source>
</reference>
<dbReference type="Pfam" id="PF08022">
    <property type="entry name" value="FAD_binding_8"/>
    <property type="match status" value="1"/>
</dbReference>
<evidence type="ECO:0000256" key="12">
    <source>
        <dbReference type="ARBA" id="ARBA00023002"/>
    </source>
</evidence>
<dbReference type="InterPro" id="IPR016135">
    <property type="entry name" value="UBQ-conjugating_enzyme/RWD"/>
</dbReference>
<dbReference type="InterPro" id="IPR023313">
    <property type="entry name" value="UBQ-conjugating_AS"/>
</dbReference>
<evidence type="ECO:0000256" key="1">
    <source>
        <dbReference type="ARBA" id="ARBA00000485"/>
    </source>
</evidence>
<dbReference type="GO" id="GO:0005509">
    <property type="term" value="F:calcium ion binding"/>
    <property type="evidence" value="ECO:0007669"/>
    <property type="project" value="InterPro"/>
</dbReference>
<evidence type="ECO:0000256" key="16">
    <source>
        <dbReference type="ARBA" id="ARBA00031729"/>
    </source>
</evidence>
<evidence type="ECO:0000256" key="6">
    <source>
        <dbReference type="ARBA" id="ARBA00022741"/>
    </source>
</evidence>
<dbReference type="InterPro" id="IPR039261">
    <property type="entry name" value="FNR_nucleotide-bd"/>
</dbReference>
<dbReference type="EC" id="2.3.2.23" evidence="3"/>
<gene>
    <name evidence="24" type="ORF">GT037_001929</name>
</gene>
<evidence type="ECO:0000259" key="23">
    <source>
        <dbReference type="PROSITE" id="PS51384"/>
    </source>
</evidence>
<dbReference type="InterPro" id="IPR013130">
    <property type="entry name" value="Fe3_Rdtase_TM_dom"/>
</dbReference>
<dbReference type="GO" id="GO:0042554">
    <property type="term" value="P:superoxide anion generation"/>
    <property type="evidence" value="ECO:0007669"/>
    <property type="project" value="TreeGrafter"/>
</dbReference>
<dbReference type="InterPro" id="IPR013121">
    <property type="entry name" value="Fe_red_NAD-bd_6"/>
</dbReference>
<dbReference type="EMBL" id="JAAABM010000002">
    <property type="protein sequence ID" value="KAF7680278.1"/>
    <property type="molecule type" value="Genomic_DNA"/>
</dbReference>
<dbReference type="InterPro" id="IPR050369">
    <property type="entry name" value="RBOH/FRE"/>
</dbReference>
<dbReference type="PROSITE" id="PS50127">
    <property type="entry name" value="UBC_2"/>
    <property type="match status" value="1"/>
</dbReference>
<dbReference type="PANTHER" id="PTHR11972:SF153">
    <property type="entry name" value="SUPEROXIDE-GENERATING NADPH OXIDASE HEAVY CHAIN SUBUNIT A"/>
    <property type="match status" value="1"/>
</dbReference>
<dbReference type="SFLD" id="SFLDG01168">
    <property type="entry name" value="Ferric_reductase_subgroup_(FRE"/>
    <property type="match status" value="1"/>
</dbReference>
<dbReference type="SUPFAM" id="SSF63380">
    <property type="entry name" value="Riboflavin synthase domain-like"/>
    <property type="match status" value="1"/>
</dbReference>
<dbReference type="InterPro" id="IPR017927">
    <property type="entry name" value="FAD-bd_FR_type"/>
</dbReference>
<dbReference type="Pfam" id="PF01794">
    <property type="entry name" value="Ferric_reduct"/>
    <property type="match status" value="1"/>
</dbReference>
<keyword evidence="9" id="KW-0882">Thioester bond</keyword>
<evidence type="ECO:0000259" key="21">
    <source>
        <dbReference type="PROSITE" id="PS50127"/>
    </source>
</evidence>
<feature type="transmembrane region" description="Helical" evidence="20">
    <location>
        <begin position="216"/>
        <end position="236"/>
    </location>
</feature>
<evidence type="ECO:0000256" key="20">
    <source>
        <dbReference type="SAM" id="Phobius"/>
    </source>
</evidence>
<evidence type="ECO:0000256" key="18">
    <source>
        <dbReference type="PROSITE-ProRule" id="PRU10133"/>
    </source>
</evidence>
<feature type="transmembrane region" description="Helical" evidence="20">
    <location>
        <begin position="159"/>
        <end position="184"/>
    </location>
</feature>